<accession>A0ABT4R8J0</accession>
<comment type="caution">
    <text evidence="3">The sequence shown here is derived from an EMBL/GenBank/DDBJ whole genome shotgun (WGS) entry which is preliminary data.</text>
</comment>
<feature type="transmembrane region" description="Helical" evidence="1">
    <location>
        <begin position="86"/>
        <end position="105"/>
    </location>
</feature>
<gene>
    <name evidence="3" type="ORF">L8U61_05790</name>
</gene>
<feature type="transmembrane region" description="Helical" evidence="1">
    <location>
        <begin position="111"/>
        <end position="128"/>
    </location>
</feature>
<name>A0ABT4R8J0_9CORY</name>
<evidence type="ECO:0000259" key="2">
    <source>
        <dbReference type="Pfam" id="PF08044"/>
    </source>
</evidence>
<dbReference type="EMBL" id="JAKMUR010000009">
    <property type="protein sequence ID" value="MCZ9291647.1"/>
    <property type="molecule type" value="Genomic_DNA"/>
</dbReference>
<dbReference type="Proteomes" id="UP001146453">
    <property type="component" value="Unassembled WGS sequence"/>
</dbReference>
<keyword evidence="1" id="KW-0812">Transmembrane</keyword>
<dbReference type="RefSeq" id="WP_269952173.1">
    <property type="nucleotide sequence ID" value="NZ_JAKMUR010000009.1"/>
</dbReference>
<feature type="domain" description="DUF1707" evidence="2">
    <location>
        <begin position="5"/>
        <end position="57"/>
    </location>
</feature>
<protein>
    <submittedName>
        <fullName evidence="3">DUF1707 domain-containing protein</fullName>
    </submittedName>
</protein>
<sequence>MMDEIRVGDAERSDALDRLGTLFADGYLDVGEFEERTGQAAIARTRGELSVLFDDLPAEPATLEKREPSQVELEEKLAAKRKLDTAIYTTLIGGLAVFFVLQIGLDLDYAWVVWPVMGILAVAWYTVFDISDEEDEILEELLEKERTDRAERLKLAAKRRKELGK</sequence>
<keyword evidence="4" id="KW-1185">Reference proteome</keyword>
<keyword evidence="1" id="KW-1133">Transmembrane helix</keyword>
<dbReference type="Pfam" id="PF08044">
    <property type="entry name" value="DUF1707"/>
    <property type="match status" value="1"/>
</dbReference>
<reference evidence="3" key="1">
    <citation type="submission" date="2022-02" db="EMBL/GenBank/DDBJ databases">
        <title>Corynebacterium sp. from urogenital microbiome.</title>
        <authorList>
            <person name="Cappelli E.A."/>
            <person name="Ribeiro T.G."/>
            <person name="Peixe L."/>
        </authorList>
    </citation>
    <scope>NUCLEOTIDE SEQUENCE</scope>
    <source>
        <strain evidence="3">C8Ua_144</strain>
    </source>
</reference>
<organism evidence="3 4">
    <name type="scientific">Corynebacterium lehmanniae</name>
    <dbReference type="NCBI Taxonomy" id="2913497"/>
    <lineage>
        <taxon>Bacteria</taxon>
        <taxon>Bacillati</taxon>
        <taxon>Actinomycetota</taxon>
        <taxon>Actinomycetes</taxon>
        <taxon>Mycobacteriales</taxon>
        <taxon>Corynebacteriaceae</taxon>
        <taxon>Corynebacterium</taxon>
    </lineage>
</organism>
<evidence type="ECO:0000313" key="4">
    <source>
        <dbReference type="Proteomes" id="UP001146453"/>
    </source>
</evidence>
<dbReference type="InterPro" id="IPR012551">
    <property type="entry name" value="DUF1707_SHOCT-like"/>
</dbReference>
<evidence type="ECO:0000256" key="1">
    <source>
        <dbReference type="SAM" id="Phobius"/>
    </source>
</evidence>
<proteinExistence type="predicted"/>
<evidence type="ECO:0000313" key="3">
    <source>
        <dbReference type="EMBL" id="MCZ9291647.1"/>
    </source>
</evidence>
<keyword evidence="1" id="KW-0472">Membrane</keyword>